<evidence type="ECO:0000313" key="3">
    <source>
        <dbReference type="Proteomes" id="UP000239522"/>
    </source>
</evidence>
<accession>A0A2S7L271</accession>
<dbReference type="Gene3D" id="2.60.120.430">
    <property type="entry name" value="Galactose-binding lectin"/>
    <property type="match status" value="1"/>
</dbReference>
<dbReference type="Gene3D" id="2.60.120.260">
    <property type="entry name" value="Galactose-binding domain-like"/>
    <property type="match status" value="1"/>
</dbReference>
<name>A0A2S7L271_9FLAO</name>
<dbReference type="RefSeq" id="WP_104808249.1">
    <property type="nucleotide sequence ID" value="NZ_MQUA01000004.1"/>
</dbReference>
<evidence type="ECO:0000313" key="2">
    <source>
        <dbReference type="EMBL" id="PQB09029.1"/>
    </source>
</evidence>
<dbReference type="OrthoDB" id="5381604at2"/>
<dbReference type="Proteomes" id="UP000239522">
    <property type="component" value="Unassembled WGS sequence"/>
</dbReference>
<protein>
    <recommendedName>
        <fullName evidence="4">Secretion system C-terminal sorting domain-containing protein</fullName>
    </recommendedName>
</protein>
<keyword evidence="1" id="KW-0732">Signal</keyword>
<keyword evidence="3" id="KW-1185">Reference proteome</keyword>
<proteinExistence type="predicted"/>
<gene>
    <name evidence="2" type="ORF">BST83_01400</name>
</gene>
<organism evidence="2 3">
    <name type="scientific">Polaribacter filamentus</name>
    <dbReference type="NCBI Taxonomy" id="53483"/>
    <lineage>
        <taxon>Bacteria</taxon>
        <taxon>Pseudomonadati</taxon>
        <taxon>Bacteroidota</taxon>
        <taxon>Flavobacteriia</taxon>
        <taxon>Flavobacteriales</taxon>
        <taxon>Flavobacteriaceae</taxon>
    </lineage>
</organism>
<reference evidence="2 3" key="1">
    <citation type="submission" date="2016-11" db="EMBL/GenBank/DDBJ databases">
        <title>Trade-off between light-utilization and light-protection in marine flavobacteria.</title>
        <authorList>
            <person name="Kumagai Y."/>
        </authorList>
    </citation>
    <scope>NUCLEOTIDE SEQUENCE [LARGE SCALE GENOMIC DNA]</scope>
    <source>
        <strain evidence="2 3">ATCC 700397</strain>
    </source>
</reference>
<dbReference type="AlphaFoldDB" id="A0A2S7L271"/>
<sequence length="552" mass="59781">MKTKITIQNFATTALIALMLLFGFNAKAQTHVYNDATASGIFIDGGSEVTNPVSDGVNSSTTCAQSGTEWQKIEFFPTYTPVSGDKLYFSVYNPNSVTAAQIKFDYTSGSTEVWGGNVTYEAGATSGWVEHSLDLTDHVGTEINKIWLYVASGEANSAYVDNVYFHTNSVLGSGSSETDVYNDDTPSGIFIDGGSEVANPVSDAVNSSTTCAQSGTGWQKIEFFPTYTPVSGDKLYFSVYNPNSVTAAQIKFDYTSGSTEVWGGNVTYEAGATSGWVEHSLDLTDHVGNQINKIWLYVASGEANSAYIDNVYFHTSSVISAPSTQTYFYQEAVENGTIWHNGVTDISNPLSDSVNPSSIVLQNDGTASWQETQLFPSAYTIQSGDKFYISFYNPNSAANWQLRMDLSTTGSFTQISGGDPAHDSNTSSGWVEVSLDLSSYVGESISKIQLYPVAGESISISYDNIYISSASVLSTSDFLKNESKVFVGANGIVNFSKVQEDATLYIFDVKGALILKEQINGNSSKKALNKKGLYFIKLKNNLGFSNHKVLFH</sequence>
<feature type="chain" id="PRO_5015758236" description="Secretion system C-terminal sorting domain-containing protein" evidence="1">
    <location>
        <begin position="29"/>
        <end position="552"/>
    </location>
</feature>
<evidence type="ECO:0008006" key="4">
    <source>
        <dbReference type="Google" id="ProtNLM"/>
    </source>
</evidence>
<evidence type="ECO:0000256" key="1">
    <source>
        <dbReference type="SAM" id="SignalP"/>
    </source>
</evidence>
<feature type="signal peptide" evidence="1">
    <location>
        <begin position="1"/>
        <end position="28"/>
    </location>
</feature>
<dbReference type="EMBL" id="MQUA01000004">
    <property type="protein sequence ID" value="PQB09029.1"/>
    <property type="molecule type" value="Genomic_DNA"/>
</dbReference>
<comment type="caution">
    <text evidence="2">The sequence shown here is derived from an EMBL/GenBank/DDBJ whole genome shotgun (WGS) entry which is preliminary data.</text>
</comment>